<accession>A0ABZ2EFY6</accession>
<dbReference type="NCBIfam" id="NF006579">
    <property type="entry name" value="PRK09104.1"/>
    <property type="match status" value="1"/>
</dbReference>
<dbReference type="Pfam" id="PF01546">
    <property type="entry name" value="Peptidase_M20"/>
    <property type="match status" value="1"/>
</dbReference>
<feature type="domain" description="Peptidase M20 dimerisation" evidence="4">
    <location>
        <begin position="201"/>
        <end position="351"/>
    </location>
</feature>
<dbReference type="InterPro" id="IPR011650">
    <property type="entry name" value="Peptidase_M20_dimer"/>
</dbReference>
<dbReference type="SUPFAM" id="SSF53187">
    <property type="entry name" value="Zn-dependent exopeptidases"/>
    <property type="match status" value="1"/>
</dbReference>
<sequence length="454" mass="50225">MSQVWKEYQEKNKDRFLEEMLELLRIPSVSARSEHKSDMIKCAEAIKDALLASGCDKAQVMETGGHPVVYGEKIIDPNKPTVLVYGHYDVQPVEPLELWHTPPFQPTIIDGKIYARGSADDKGQFYMHLKALETMVNTNTMCTNIKFIIEGEEEVGSPNLAKFVAANKDLLKADVILISDSALLSMDTPSLDTGVRGLSYIEVEVTSAARDLHSGSYGGAVANPIVVLSKMIASCHDENNHITIPGFYDDVVTVSDEERALINKAPFDEEEYKKEIGIKELWGEKGYTTYERTGIRPTLELNGIWGGYTGEGSKTVLPAKATAKISARLVPNQSSEKITQLLLDYFRKIAPSCVTVNAFEHHGGEAYNTPIDSKGYQAASKALETTFGKTPIPVRGGGSIPICHTLEKELGTQIIFMGFGLDNDGLHSPNEKYNVENYFKGIETIPYFHKYFAK</sequence>
<evidence type="ECO:0000256" key="1">
    <source>
        <dbReference type="ARBA" id="ARBA00022670"/>
    </source>
</evidence>
<keyword evidence="6" id="KW-1185">Reference proteome</keyword>
<evidence type="ECO:0000259" key="4">
    <source>
        <dbReference type="Pfam" id="PF07687"/>
    </source>
</evidence>
<gene>
    <name evidence="5" type="primary">dapE_1</name>
    <name evidence="5" type="ORF">PIECOFPK_00111</name>
</gene>
<evidence type="ECO:0000256" key="2">
    <source>
        <dbReference type="ARBA" id="ARBA00022723"/>
    </source>
</evidence>
<dbReference type="EMBL" id="CP144143">
    <property type="protein sequence ID" value="WWC82408.1"/>
    <property type="molecule type" value="Genomic_DNA"/>
</dbReference>
<dbReference type="NCBIfam" id="NF005914">
    <property type="entry name" value="PRK07907.1"/>
    <property type="match status" value="1"/>
</dbReference>
<organism evidence="5 6">
    <name type="scientific">Mycovorax composti</name>
    <dbReference type="NCBI Taxonomy" id="2962693"/>
    <lineage>
        <taxon>Bacteria</taxon>
        <taxon>Pseudomonadati</taxon>
        <taxon>Bacteroidota</taxon>
        <taxon>Chitinophagia</taxon>
        <taxon>Chitinophagales</taxon>
        <taxon>Chitinophagaceae</taxon>
        <taxon>Mycovorax</taxon>
    </lineage>
</organism>
<evidence type="ECO:0000313" key="5">
    <source>
        <dbReference type="EMBL" id="WWC82408.1"/>
    </source>
</evidence>
<keyword evidence="3 5" id="KW-0378">Hydrolase</keyword>
<protein>
    <submittedName>
        <fullName evidence="5">Succinyl-diaminopimelate desuccinylase</fullName>
        <ecNumber evidence="5">3.5.1.18</ecNumber>
    </submittedName>
</protein>
<name>A0ABZ2EFY6_9BACT</name>
<dbReference type="Proteomes" id="UP001321305">
    <property type="component" value="Chromosome"/>
</dbReference>
<dbReference type="GO" id="GO:0009014">
    <property type="term" value="F:succinyl-diaminopimelate desuccinylase activity"/>
    <property type="evidence" value="ECO:0007669"/>
    <property type="project" value="UniProtKB-EC"/>
</dbReference>
<dbReference type="RefSeq" id="WP_409966259.1">
    <property type="nucleotide sequence ID" value="NZ_CP144143.1"/>
</dbReference>
<dbReference type="PANTHER" id="PTHR43270:SF12">
    <property type="entry name" value="SUCCINYL-DIAMINOPIMELATE DESUCCINYLASE"/>
    <property type="match status" value="1"/>
</dbReference>
<keyword evidence="1" id="KW-0645">Protease</keyword>
<reference evidence="6" key="1">
    <citation type="submission" date="2024-01" db="EMBL/GenBank/DDBJ databases">
        <title>Mycovorax composti gen. nov. sp. nov., a member of the family Chitinophagaceae isolated from button mushroom compost.</title>
        <authorList>
            <person name="Thai M."/>
            <person name="Bell T.L."/>
            <person name="Kertesz M.A."/>
        </authorList>
    </citation>
    <scope>NUCLEOTIDE SEQUENCE [LARGE SCALE GENOMIC DNA]</scope>
    <source>
        <strain evidence="6">C216</strain>
    </source>
</reference>
<evidence type="ECO:0000313" key="6">
    <source>
        <dbReference type="Proteomes" id="UP001321305"/>
    </source>
</evidence>
<dbReference type="NCBIfam" id="NF006053">
    <property type="entry name" value="PRK08201.1"/>
    <property type="match status" value="1"/>
</dbReference>
<dbReference type="Pfam" id="PF07687">
    <property type="entry name" value="M20_dimer"/>
    <property type="match status" value="1"/>
</dbReference>
<dbReference type="InterPro" id="IPR051458">
    <property type="entry name" value="Cyt/Met_Dipeptidase"/>
</dbReference>
<dbReference type="EC" id="3.5.1.18" evidence="5"/>
<keyword evidence="2" id="KW-0479">Metal-binding</keyword>
<dbReference type="PANTHER" id="PTHR43270">
    <property type="entry name" value="BETA-ALA-HIS DIPEPTIDASE"/>
    <property type="match status" value="1"/>
</dbReference>
<dbReference type="Gene3D" id="3.30.70.360">
    <property type="match status" value="1"/>
</dbReference>
<dbReference type="InterPro" id="IPR002933">
    <property type="entry name" value="Peptidase_M20"/>
</dbReference>
<proteinExistence type="predicted"/>
<dbReference type="Gene3D" id="3.40.630.10">
    <property type="entry name" value="Zn peptidases"/>
    <property type="match status" value="1"/>
</dbReference>
<evidence type="ECO:0000256" key="3">
    <source>
        <dbReference type="ARBA" id="ARBA00022801"/>
    </source>
</evidence>